<name>A0A1R4GPF9_9MICC</name>
<evidence type="ECO:0000256" key="2">
    <source>
        <dbReference type="ARBA" id="ARBA00022679"/>
    </source>
</evidence>
<dbReference type="Gene3D" id="3.40.50.150">
    <property type="entry name" value="Vaccinia Virus protein VP39"/>
    <property type="match status" value="1"/>
</dbReference>
<keyword evidence="2 4" id="KW-0808">Transferase</keyword>
<dbReference type="Pfam" id="PF13649">
    <property type="entry name" value="Methyltransf_25"/>
    <property type="match status" value="1"/>
</dbReference>
<dbReference type="InterPro" id="IPR029063">
    <property type="entry name" value="SAM-dependent_MTases_sf"/>
</dbReference>
<protein>
    <submittedName>
        <fullName evidence="4">Putative methyltransferase</fullName>
    </submittedName>
</protein>
<gene>
    <name evidence="4" type="ORF">FM101_12255</name>
</gene>
<evidence type="ECO:0000313" key="4">
    <source>
        <dbReference type="EMBL" id="SJM70069.1"/>
    </source>
</evidence>
<accession>A0A1R4GPF9</accession>
<reference evidence="4 5" key="1">
    <citation type="submission" date="2017-02" db="EMBL/GenBank/DDBJ databases">
        <authorList>
            <person name="Peterson S.W."/>
        </authorList>
    </citation>
    <scope>NUCLEOTIDE SEQUENCE [LARGE SCALE GENOMIC DNA]</scope>
    <source>
        <strain evidence="4 5">B Ar 00.02</strain>
    </source>
</reference>
<dbReference type="InterPro" id="IPR041698">
    <property type="entry name" value="Methyltransf_25"/>
</dbReference>
<proteinExistence type="predicted"/>
<dbReference type="SUPFAM" id="SSF53335">
    <property type="entry name" value="S-adenosyl-L-methionine-dependent methyltransferases"/>
    <property type="match status" value="1"/>
</dbReference>
<dbReference type="EMBL" id="FUHW01000038">
    <property type="protein sequence ID" value="SJM70069.1"/>
    <property type="molecule type" value="Genomic_DNA"/>
</dbReference>
<dbReference type="GO" id="GO:0008168">
    <property type="term" value="F:methyltransferase activity"/>
    <property type="evidence" value="ECO:0007669"/>
    <property type="project" value="UniProtKB-KW"/>
</dbReference>
<dbReference type="Proteomes" id="UP000195913">
    <property type="component" value="Unassembled WGS sequence"/>
</dbReference>
<sequence>MTDLYGDEDLVALYETDNPAGRDHEYYRSLADRLGAGKIIDLGCGTGLLTRTLTGPGREVIGVDPSPTMLGYARRQPGADAVRWIDGDAHVLDPSAPADLVLCTGNAFMHLATKELVATLDHLRRNLTPGGVLAFETRNPAYREWKNWTPEKTTSHRWAAFGTFTEWLEVTSVSRGVVVFDSHNLFADGSDRIFTSTLYFRTETELIEALDAAGFENVELKGTWEGDPVAAEHRLLIVLAATGASAAPVNRC</sequence>
<keyword evidence="1 4" id="KW-0489">Methyltransferase</keyword>
<dbReference type="GO" id="GO:0032259">
    <property type="term" value="P:methylation"/>
    <property type="evidence" value="ECO:0007669"/>
    <property type="project" value="UniProtKB-KW"/>
</dbReference>
<evidence type="ECO:0000313" key="5">
    <source>
        <dbReference type="Proteomes" id="UP000195913"/>
    </source>
</evidence>
<dbReference type="PANTHER" id="PTHR43861">
    <property type="entry name" value="TRANS-ACONITATE 2-METHYLTRANSFERASE-RELATED"/>
    <property type="match status" value="1"/>
</dbReference>
<dbReference type="RefSeq" id="WP_086999941.1">
    <property type="nucleotide sequence ID" value="NZ_FUHW01000038.1"/>
</dbReference>
<dbReference type="AlphaFoldDB" id="A0A1R4GPF9"/>
<dbReference type="CDD" id="cd02440">
    <property type="entry name" value="AdoMet_MTases"/>
    <property type="match status" value="1"/>
</dbReference>
<keyword evidence="5" id="KW-1185">Reference proteome</keyword>
<feature type="domain" description="Methyltransferase" evidence="3">
    <location>
        <begin position="39"/>
        <end position="131"/>
    </location>
</feature>
<dbReference type="PANTHER" id="PTHR43861:SF1">
    <property type="entry name" value="TRANS-ACONITATE 2-METHYLTRANSFERASE"/>
    <property type="match status" value="1"/>
</dbReference>
<evidence type="ECO:0000256" key="1">
    <source>
        <dbReference type="ARBA" id="ARBA00022603"/>
    </source>
</evidence>
<organism evidence="4 5">
    <name type="scientific">Arthrobacter rhombi</name>
    <dbReference type="NCBI Taxonomy" id="71253"/>
    <lineage>
        <taxon>Bacteria</taxon>
        <taxon>Bacillati</taxon>
        <taxon>Actinomycetota</taxon>
        <taxon>Actinomycetes</taxon>
        <taxon>Micrococcales</taxon>
        <taxon>Micrococcaceae</taxon>
        <taxon>Arthrobacter</taxon>
    </lineage>
</organism>
<evidence type="ECO:0000259" key="3">
    <source>
        <dbReference type="Pfam" id="PF13649"/>
    </source>
</evidence>